<proteinExistence type="predicted"/>
<dbReference type="InterPro" id="IPR011047">
    <property type="entry name" value="Quinoprotein_ADH-like_sf"/>
</dbReference>
<dbReference type="AlphaFoldDB" id="A0A2T0H0Q3"/>
<keyword evidence="2" id="KW-0812">Transmembrane</keyword>
<protein>
    <recommendedName>
        <fullName evidence="5">PQQ-binding-like beta-propeller repeat protein</fullName>
    </recommendedName>
</protein>
<keyword evidence="2" id="KW-0472">Membrane</keyword>
<evidence type="ECO:0000313" key="3">
    <source>
        <dbReference type="EMBL" id="PRW64952.1"/>
    </source>
</evidence>
<sequence length="402" mass="43843">MVRPEQRTKGDILAALVLTVAVLCGGTTLWWFSAARATELETADEPLSPVEPARRVPDELARVWHAPSSATPRPVVAGPAVVTGEGGTVSGRDPVDGRVHWSYRRDRPLCTVGSEWRRAIAVHRTGDYCSAVTSLNGSDGTRQPQRNSDVGPATRLLSDGNYVTATGRALFETWRSDLVRTQQYGVPVDVKIPDNNLRRPECEYSGLAVGDRRVGVIAECPGTRRDRVTVLKANPEDNEQPEEVMSTVLRGDRASVVAVNRDRVAVALRGEQRLVIYDMSGALLEEHRVRLGPPPDSGANVLIEATQRAGDVSWYTGRDTVTLDRRTLRPLWTVRDTVGPATAMGGKRLVPVPAGLAVHSPDTGERTRVIPLDRRGHDGPVFDTVVGRTVLEQQGPELVAYR</sequence>
<comment type="caution">
    <text evidence="3">The sequence shown here is derived from an EMBL/GenBank/DDBJ whole genome shotgun (WGS) entry which is preliminary data.</text>
</comment>
<evidence type="ECO:0008006" key="5">
    <source>
        <dbReference type="Google" id="ProtNLM"/>
    </source>
</evidence>
<feature type="region of interest" description="Disordered" evidence="1">
    <location>
        <begin position="135"/>
        <end position="154"/>
    </location>
</feature>
<dbReference type="SUPFAM" id="SSF50998">
    <property type="entry name" value="Quinoprotein alcohol dehydrogenase-like"/>
    <property type="match status" value="1"/>
</dbReference>
<gene>
    <name evidence="3" type="ORF">CEP50_03050</name>
</gene>
<organism evidence="3 4">
    <name type="scientific">Actinopolyspora mortivallis</name>
    <dbReference type="NCBI Taxonomy" id="33906"/>
    <lineage>
        <taxon>Bacteria</taxon>
        <taxon>Bacillati</taxon>
        <taxon>Actinomycetota</taxon>
        <taxon>Actinomycetes</taxon>
        <taxon>Actinopolysporales</taxon>
        <taxon>Actinopolysporaceae</taxon>
        <taxon>Actinopolyspora</taxon>
    </lineage>
</organism>
<evidence type="ECO:0000313" key="4">
    <source>
        <dbReference type="Proteomes" id="UP000239352"/>
    </source>
</evidence>
<feature type="compositionally biased region" description="Polar residues" evidence="1">
    <location>
        <begin position="135"/>
        <end position="148"/>
    </location>
</feature>
<keyword evidence="4" id="KW-1185">Reference proteome</keyword>
<keyword evidence="2" id="KW-1133">Transmembrane helix</keyword>
<feature type="region of interest" description="Disordered" evidence="1">
    <location>
        <begin position="69"/>
        <end position="93"/>
    </location>
</feature>
<dbReference type="STRING" id="1050202.GCA_000384035_00670"/>
<evidence type="ECO:0000256" key="1">
    <source>
        <dbReference type="SAM" id="MobiDB-lite"/>
    </source>
</evidence>
<dbReference type="Proteomes" id="UP000239352">
    <property type="component" value="Unassembled WGS sequence"/>
</dbReference>
<evidence type="ECO:0000256" key="2">
    <source>
        <dbReference type="SAM" id="Phobius"/>
    </source>
</evidence>
<name>A0A2T0H0Q3_ACTMO</name>
<dbReference type="EMBL" id="PVSR01000002">
    <property type="protein sequence ID" value="PRW64952.1"/>
    <property type="molecule type" value="Genomic_DNA"/>
</dbReference>
<dbReference type="InParanoid" id="A0A2T0H0Q3"/>
<reference evidence="3 4" key="1">
    <citation type="submission" date="2018-03" db="EMBL/GenBank/DDBJ databases">
        <title>Actinopolyspora mortivallis from Sahara, screening for active biomolecules.</title>
        <authorList>
            <person name="Selama O."/>
            <person name="Wellington E.M.H."/>
            <person name="Hacene H."/>
        </authorList>
    </citation>
    <scope>NUCLEOTIDE SEQUENCE [LARGE SCALE GENOMIC DNA]</scope>
    <source>
        <strain evidence="3 4">M5A</strain>
    </source>
</reference>
<accession>A0A2T0H0Q3</accession>
<feature type="transmembrane region" description="Helical" evidence="2">
    <location>
        <begin position="12"/>
        <end position="32"/>
    </location>
</feature>